<evidence type="ECO:0008006" key="3">
    <source>
        <dbReference type="Google" id="ProtNLM"/>
    </source>
</evidence>
<evidence type="ECO:0000313" key="1">
    <source>
        <dbReference type="EMBL" id="CAD6492292.1"/>
    </source>
</evidence>
<dbReference type="InterPro" id="IPR016024">
    <property type="entry name" value="ARM-type_fold"/>
</dbReference>
<name>A0A811T9F7_9EURY</name>
<accession>A0A811T9F7</accession>
<proteinExistence type="predicted"/>
<comment type="caution">
    <text evidence="1">The sequence shown here is derived from an EMBL/GenBank/DDBJ whole genome shotgun (WGS) entry which is preliminary data.</text>
</comment>
<reference evidence="1" key="1">
    <citation type="submission" date="2020-10" db="EMBL/GenBank/DDBJ databases">
        <authorList>
            <person name="Hahn C.J."/>
            <person name="Laso-Perez R."/>
            <person name="Vulcano F."/>
            <person name="Vaziourakis K.-M."/>
            <person name="Stokke R."/>
            <person name="Steen I.H."/>
            <person name="Teske A."/>
            <person name="Boetius A."/>
            <person name="Liebeke M."/>
            <person name="Amann R."/>
            <person name="Knittel K."/>
        </authorList>
    </citation>
    <scope>NUCLEOTIDE SEQUENCE</scope>
    <source>
        <strain evidence="1">Gfbio:e3339647-f889-4370-9287-4fb5cb688e4c:AG392O15_GoMArc1</strain>
    </source>
</reference>
<sequence>MEAAWTVAWVVADNFDKLPDNVRDILDKLQKPLQHVIEDLSNSYNYDKEGALELLSNTLPKLNHDFVLKILNELSESKYEPVRTKAEKMLDRLKEP</sequence>
<gene>
    <name evidence="1" type="ORF">CHKLHMKO_00243</name>
</gene>
<protein>
    <recommendedName>
        <fullName evidence="3">HEAT repeat domain-containing protein</fullName>
    </recommendedName>
</protein>
<dbReference type="EMBL" id="CAJHIO010000011">
    <property type="protein sequence ID" value="CAD6492292.1"/>
    <property type="molecule type" value="Genomic_DNA"/>
</dbReference>
<organism evidence="1 2">
    <name type="scientific">Candidatus Argoarchaeum ethanivorans</name>
    <dbReference type="NCBI Taxonomy" id="2608793"/>
    <lineage>
        <taxon>Archaea</taxon>
        <taxon>Methanobacteriati</taxon>
        <taxon>Methanobacteriota</taxon>
        <taxon>Stenosarchaea group</taxon>
        <taxon>Methanomicrobia</taxon>
        <taxon>Methanosarcinales</taxon>
        <taxon>Methanosarcinales incertae sedis</taxon>
        <taxon>GOM Arc I cluster</taxon>
        <taxon>Candidatus Argoarchaeum</taxon>
    </lineage>
</organism>
<evidence type="ECO:0000313" key="2">
    <source>
        <dbReference type="Proteomes" id="UP000610373"/>
    </source>
</evidence>
<dbReference type="Proteomes" id="UP000610373">
    <property type="component" value="Unassembled WGS sequence"/>
</dbReference>
<dbReference type="SUPFAM" id="SSF48371">
    <property type="entry name" value="ARM repeat"/>
    <property type="match status" value="1"/>
</dbReference>
<dbReference type="AlphaFoldDB" id="A0A811T9F7"/>